<keyword evidence="10" id="KW-0393">Immunoglobulin domain</keyword>
<dbReference type="GO" id="GO:0050776">
    <property type="term" value="P:regulation of immune response"/>
    <property type="evidence" value="ECO:0007669"/>
    <property type="project" value="InterPro"/>
</dbReference>
<keyword evidence="9" id="KW-0325">Glycoprotein</keyword>
<dbReference type="GO" id="GO:0002250">
    <property type="term" value="P:adaptive immune response"/>
    <property type="evidence" value="ECO:0007669"/>
    <property type="project" value="UniProtKB-KW"/>
</dbReference>
<dbReference type="InterPro" id="IPR042414">
    <property type="entry name" value="CD8B"/>
</dbReference>
<evidence type="ECO:0000256" key="6">
    <source>
        <dbReference type="ARBA" id="ARBA00023130"/>
    </source>
</evidence>
<evidence type="ECO:0000256" key="8">
    <source>
        <dbReference type="ARBA" id="ARBA00023157"/>
    </source>
</evidence>
<dbReference type="GO" id="GO:0009986">
    <property type="term" value="C:cell surface"/>
    <property type="evidence" value="ECO:0007669"/>
    <property type="project" value="TreeGrafter"/>
</dbReference>
<organism evidence="14 15">
    <name type="scientific">Cyprinus carpio carpio</name>
    <dbReference type="NCBI Taxonomy" id="630221"/>
    <lineage>
        <taxon>Eukaryota</taxon>
        <taxon>Metazoa</taxon>
        <taxon>Chordata</taxon>
        <taxon>Craniata</taxon>
        <taxon>Vertebrata</taxon>
        <taxon>Euteleostomi</taxon>
        <taxon>Actinopterygii</taxon>
        <taxon>Neopterygii</taxon>
        <taxon>Teleostei</taxon>
        <taxon>Ostariophysi</taxon>
        <taxon>Cypriniformes</taxon>
        <taxon>Cyprinidae</taxon>
        <taxon>Cyprininae</taxon>
        <taxon>Cyprinus</taxon>
    </lineage>
</organism>
<dbReference type="GO" id="GO:0042288">
    <property type="term" value="F:MHC class I protein binding"/>
    <property type="evidence" value="ECO:0007669"/>
    <property type="project" value="InterPro"/>
</dbReference>
<dbReference type="InterPro" id="IPR036179">
    <property type="entry name" value="Ig-like_dom_sf"/>
</dbReference>
<dbReference type="AlphaFoldDB" id="A0A9J7Y778"/>
<reference evidence="14" key="1">
    <citation type="submission" date="2025-08" db="UniProtKB">
        <authorList>
            <consortium name="Ensembl"/>
        </authorList>
    </citation>
    <scope>IDENTIFICATION</scope>
</reference>
<feature type="chain" id="PRO_5039941261" evidence="12">
    <location>
        <begin position="25"/>
        <end position="259"/>
    </location>
</feature>
<evidence type="ECO:0000313" key="15">
    <source>
        <dbReference type="Proteomes" id="UP001108240"/>
    </source>
</evidence>
<comment type="subcellular location">
    <subcellularLocation>
        <location evidence="1">Membrane</location>
        <topology evidence="1">Single-pass type I membrane protein</topology>
    </subcellularLocation>
</comment>
<feature type="transmembrane region" description="Helical" evidence="11">
    <location>
        <begin position="166"/>
        <end position="189"/>
    </location>
</feature>
<proteinExistence type="predicted"/>
<keyword evidence="6" id="KW-1064">Adaptive immunity</keyword>
<dbReference type="PANTHER" id="PTHR11292">
    <property type="entry name" value="T-CELL SURFACE GLYCOPROTEIN CD8 BETA CHAIN"/>
    <property type="match status" value="1"/>
</dbReference>
<dbReference type="InterPro" id="IPR013783">
    <property type="entry name" value="Ig-like_fold"/>
</dbReference>
<dbReference type="GO" id="GO:0016020">
    <property type="term" value="C:membrane"/>
    <property type="evidence" value="ECO:0007669"/>
    <property type="project" value="UniProtKB-SubCell"/>
</dbReference>
<dbReference type="PANTHER" id="PTHR11292:SF7">
    <property type="entry name" value="T-CELL SURFACE GLYCOPROTEIN CD8 BETA CHAIN-RELATED"/>
    <property type="match status" value="1"/>
</dbReference>
<keyword evidence="8" id="KW-1015">Disulfide bond</keyword>
<feature type="domain" description="Ig-like" evidence="13">
    <location>
        <begin position="20"/>
        <end position="115"/>
    </location>
</feature>
<dbReference type="PROSITE" id="PS50835">
    <property type="entry name" value="IG_LIKE"/>
    <property type="match status" value="1"/>
</dbReference>
<evidence type="ECO:0000256" key="3">
    <source>
        <dbReference type="ARBA" id="ARBA00022729"/>
    </source>
</evidence>
<feature type="signal peptide" evidence="12">
    <location>
        <begin position="1"/>
        <end position="24"/>
    </location>
</feature>
<dbReference type="SUPFAM" id="SSF48726">
    <property type="entry name" value="Immunoglobulin"/>
    <property type="match status" value="1"/>
</dbReference>
<evidence type="ECO:0000256" key="7">
    <source>
        <dbReference type="ARBA" id="ARBA00023136"/>
    </source>
</evidence>
<accession>A0A9J7Y778</accession>
<protein>
    <submittedName>
        <fullName evidence="14">Cd8 beta</fullName>
    </submittedName>
</protein>
<keyword evidence="3 12" id="KW-0732">Signal</keyword>
<reference evidence="14" key="2">
    <citation type="submission" date="2025-09" db="UniProtKB">
        <authorList>
            <consortium name="Ensembl"/>
        </authorList>
    </citation>
    <scope>IDENTIFICATION</scope>
</reference>
<keyword evidence="2 11" id="KW-0812">Transmembrane</keyword>
<dbReference type="Proteomes" id="UP001108240">
    <property type="component" value="Unplaced"/>
</dbReference>
<evidence type="ECO:0000313" key="14">
    <source>
        <dbReference type="Ensembl" id="ENSCCRP00000115952.1"/>
    </source>
</evidence>
<evidence type="ECO:0000256" key="9">
    <source>
        <dbReference type="ARBA" id="ARBA00023180"/>
    </source>
</evidence>
<keyword evidence="4" id="KW-0391">Immunity</keyword>
<evidence type="ECO:0000256" key="12">
    <source>
        <dbReference type="SAM" id="SignalP"/>
    </source>
</evidence>
<keyword evidence="15" id="KW-1185">Reference proteome</keyword>
<dbReference type="GO" id="GO:0015026">
    <property type="term" value="F:coreceptor activity"/>
    <property type="evidence" value="ECO:0007669"/>
    <property type="project" value="InterPro"/>
</dbReference>
<keyword evidence="5 11" id="KW-1133">Transmembrane helix</keyword>
<evidence type="ECO:0000259" key="13">
    <source>
        <dbReference type="PROSITE" id="PS50835"/>
    </source>
</evidence>
<dbReference type="Gene3D" id="2.60.40.10">
    <property type="entry name" value="Immunoglobulins"/>
    <property type="match status" value="1"/>
</dbReference>
<sequence>MTLSCMCFCLIIWMAASVLPTLQAKPSVLYTKINGSEVLTCECKDHSCQEVFWYRYLERTKTLQFLVYVNSAGREKHGDDLNGTRFKGSVSSGQKVVYTLRITGLQEDEIGIYSCMFKAKNLMPVGYYIMPGVNPPTVQPLTVKTKKPVKICNCKPSSSPKGCEQLVLWPGIGALLLLAITLAGTLYYFSREYTHSHMHTELTHVFVTYWYITVVNEKASQLQFGHVTFTLACIVSDVQKSIVRVSEVLPHSANSSVTV</sequence>
<name>A0A9J7Y778_CYPCA</name>
<evidence type="ECO:0000256" key="1">
    <source>
        <dbReference type="ARBA" id="ARBA00004479"/>
    </source>
</evidence>
<evidence type="ECO:0000256" key="5">
    <source>
        <dbReference type="ARBA" id="ARBA00022989"/>
    </source>
</evidence>
<dbReference type="InterPro" id="IPR013106">
    <property type="entry name" value="Ig_V-set"/>
</dbReference>
<dbReference type="GeneTree" id="ENSGT00510000048998"/>
<dbReference type="Ensembl" id="ENSCCRT00000201646.1">
    <property type="protein sequence ID" value="ENSCCRP00000115952.1"/>
    <property type="gene ID" value="ENSCCRG00000020092.2"/>
</dbReference>
<evidence type="ECO:0000256" key="11">
    <source>
        <dbReference type="SAM" id="Phobius"/>
    </source>
</evidence>
<evidence type="ECO:0000256" key="4">
    <source>
        <dbReference type="ARBA" id="ARBA00022859"/>
    </source>
</evidence>
<keyword evidence="7 11" id="KW-0472">Membrane</keyword>
<dbReference type="InterPro" id="IPR007110">
    <property type="entry name" value="Ig-like_dom"/>
</dbReference>
<evidence type="ECO:0000256" key="2">
    <source>
        <dbReference type="ARBA" id="ARBA00022692"/>
    </source>
</evidence>
<dbReference type="Pfam" id="PF07686">
    <property type="entry name" value="V-set"/>
    <property type="match status" value="1"/>
</dbReference>
<evidence type="ECO:0000256" key="10">
    <source>
        <dbReference type="ARBA" id="ARBA00023319"/>
    </source>
</evidence>